<keyword evidence="1" id="KW-0472">Membrane</keyword>
<organism evidence="3 4">
    <name type="scientific">Paenibacillus aurantiacus</name>
    <dbReference type="NCBI Taxonomy" id="1936118"/>
    <lineage>
        <taxon>Bacteria</taxon>
        <taxon>Bacillati</taxon>
        <taxon>Bacillota</taxon>
        <taxon>Bacilli</taxon>
        <taxon>Bacillales</taxon>
        <taxon>Paenibacillaceae</taxon>
        <taxon>Paenibacillus</taxon>
    </lineage>
</organism>
<gene>
    <name evidence="3" type="ORF">ACFFSY_07100</name>
</gene>
<feature type="transmembrane region" description="Helical" evidence="1">
    <location>
        <begin position="508"/>
        <end position="529"/>
    </location>
</feature>
<dbReference type="Proteomes" id="UP001589747">
    <property type="component" value="Unassembled WGS sequence"/>
</dbReference>
<protein>
    <submittedName>
        <fullName evidence="3">GDYXXLXY domain-containing protein</fullName>
    </submittedName>
</protein>
<dbReference type="RefSeq" id="WP_377492021.1">
    <property type="nucleotide sequence ID" value="NZ_JBHMDO010000015.1"/>
</dbReference>
<comment type="caution">
    <text evidence="3">The sequence shown here is derived from an EMBL/GenBank/DDBJ whole genome shotgun (WGS) entry which is preliminary data.</text>
</comment>
<keyword evidence="1" id="KW-1133">Transmembrane helix</keyword>
<feature type="transmembrane region" description="Helical" evidence="1">
    <location>
        <begin position="12"/>
        <end position="30"/>
    </location>
</feature>
<dbReference type="InterPro" id="IPR025833">
    <property type="entry name" value="GDYXXLXY"/>
</dbReference>
<reference evidence="3 4" key="1">
    <citation type="submission" date="2024-09" db="EMBL/GenBank/DDBJ databases">
        <authorList>
            <person name="Sun Q."/>
            <person name="Mori K."/>
        </authorList>
    </citation>
    <scope>NUCLEOTIDE SEQUENCE [LARGE SCALE GENOMIC DNA]</scope>
    <source>
        <strain evidence="3 4">TISTR 2452</strain>
    </source>
</reference>
<proteinExistence type="predicted"/>
<sequence>MQKTYVIRTGYALGAAMIAAATIYFFASGWGTFGRAARIALSVLLTAVLYGASFALSRRPRTAWLGRVAAVTGCVAFGVSVALLGRIYNSHADSYGLFLLWSLPALLFAWFGGYWPFKLLAYGLLHMAFYAYVDAASWRSPDATLDFIVGAIVAAANLALFLLLAKYRGEEKLLRTLSFLMTGFQLVYLSNSLSFDVAGLLMNAGFAVWVAVVARYALGRRRDGKQLLAMTGLHAACFLILKYIELVVHYPNVLFFALGVVFVIGLLAASASFIRFLNRLDGEGTDAIEEAEQPDRELVQVADPSQASGREQTRTRRRTVAALDIQRVLWAVVSGVGVVIGASCIVGLTVLWAGDATPEALAVVSFLLLVIAAFAMKGIPAPIRFTVKLIAILLGLVTAAWAGKPVYALLYVALSLIAWALTSGIAKPLLFYALANVYAFWLLDAALPEWLQDGWHELAALFAVNALAWASAGPLVRNAERKRSLRYSAYLALLALGLLLTWEEAGHMARFIAASLIYFGALTALLLAQSHGAPRFYYRWGAAAWAVFLAVKYYDTAWKLLHKSFSLALAGALAIALTAFYDRRFGGGAMATVTPVPRLRAKVFVSILLLQGALLGGMIAVNETALASGVTVKLELAPLDPRSLLQGDYVQLNYGISTPPQKEVPTLEELGYGAKIKVVLAPDAGGVYRFSRLYLEGDALQDGEVALNGKWEGFRIEYGIEHYFIPEGTGADVERTAKFANVVVSRSGNGMIVGLLP</sequence>
<feature type="transmembrane region" description="Helical" evidence="1">
    <location>
        <begin position="227"/>
        <end position="244"/>
    </location>
</feature>
<name>A0ABV5KKF6_9BACL</name>
<feature type="transmembrane region" description="Helical" evidence="1">
    <location>
        <begin position="536"/>
        <end position="554"/>
    </location>
</feature>
<feature type="domain" description="DUF2157" evidence="2">
    <location>
        <begin position="11"/>
        <end position="111"/>
    </location>
</feature>
<evidence type="ECO:0000256" key="1">
    <source>
        <dbReference type="SAM" id="Phobius"/>
    </source>
</evidence>
<evidence type="ECO:0000313" key="4">
    <source>
        <dbReference type="Proteomes" id="UP001589747"/>
    </source>
</evidence>
<keyword evidence="4" id="KW-1185">Reference proteome</keyword>
<dbReference type="EMBL" id="JBHMDO010000015">
    <property type="protein sequence ID" value="MFB9325689.1"/>
    <property type="molecule type" value="Genomic_DNA"/>
</dbReference>
<evidence type="ECO:0000259" key="2">
    <source>
        <dbReference type="Pfam" id="PF09925"/>
    </source>
</evidence>
<feature type="transmembrane region" description="Helical" evidence="1">
    <location>
        <begin position="360"/>
        <end position="376"/>
    </location>
</feature>
<feature type="transmembrane region" description="Helical" evidence="1">
    <location>
        <begin position="328"/>
        <end position="354"/>
    </location>
</feature>
<feature type="transmembrane region" description="Helical" evidence="1">
    <location>
        <begin position="144"/>
        <end position="164"/>
    </location>
</feature>
<feature type="transmembrane region" description="Helical" evidence="1">
    <location>
        <begin position="36"/>
        <end position="56"/>
    </location>
</feature>
<feature type="transmembrane region" description="Helical" evidence="1">
    <location>
        <begin position="94"/>
        <end position="112"/>
    </location>
</feature>
<dbReference type="Pfam" id="PF14345">
    <property type="entry name" value="GDYXXLXY"/>
    <property type="match status" value="1"/>
</dbReference>
<feature type="transmembrane region" description="Helical" evidence="1">
    <location>
        <begin position="560"/>
        <end position="581"/>
    </location>
</feature>
<feature type="transmembrane region" description="Helical" evidence="1">
    <location>
        <begin position="484"/>
        <end position="502"/>
    </location>
</feature>
<keyword evidence="1" id="KW-0812">Transmembrane</keyword>
<feature type="transmembrane region" description="Helical" evidence="1">
    <location>
        <begin position="250"/>
        <end position="269"/>
    </location>
</feature>
<accession>A0ABV5KKF6</accession>
<evidence type="ECO:0000313" key="3">
    <source>
        <dbReference type="EMBL" id="MFB9325689.1"/>
    </source>
</evidence>
<feature type="transmembrane region" description="Helical" evidence="1">
    <location>
        <begin position="383"/>
        <end position="400"/>
    </location>
</feature>
<feature type="transmembrane region" description="Helical" evidence="1">
    <location>
        <begin position="601"/>
        <end position="621"/>
    </location>
</feature>
<feature type="transmembrane region" description="Helical" evidence="1">
    <location>
        <begin position="197"/>
        <end position="218"/>
    </location>
</feature>
<dbReference type="Pfam" id="PF09925">
    <property type="entry name" value="DUF2157"/>
    <property type="match status" value="1"/>
</dbReference>
<dbReference type="InterPro" id="IPR018677">
    <property type="entry name" value="DUF2157"/>
</dbReference>
<feature type="transmembrane region" description="Helical" evidence="1">
    <location>
        <begin position="68"/>
        <end position="88"/>
    </location>
</feature>